<evidence type="ECO:0000256" key="2">
    <source>
        <dbReference type="ARBA" id="ARBA00004496"/>
    </source>
</evidence>
<accession>A0A8J5EXE2</accession>
<proteinExistence type="inferred from homology"/>
<organism evidence="8 9">
    <name type="scientific">Zingiber officinale</name>
    <name type="common">Ginger</name>
    <name type="synonym">Amomum zingiber</name>
    <dbReference type="NCBI Taxonomy" id="94328"/>
    <lineage>
        <taxon>Eukaryota</taxon>
        <taxon>Viridiplantae</taxon>
        <taxon>Streptophyta</taxon>
        <taxon>Embryophyta</taxon>
        <taxon>Tracheophyta</taxon>
        <taxon>Spermatophyta</taxon>
        <taxon>Magnoliopsida</taxon>
        <taxon>Liliopsida</taxon>
        <taxon>Zingiberales</taxon>
        <taxon>Zingiberaceae</taxon>
        <taxon>Zingiber</taxon>
    </lineage>
</organism>
<dbReference type="PANTHER" id="PTHR12596">
    <property type="entry name" value="EXPORTIN 4,7-RELATED"/>
    <property type="match status" value="1"/>
</dbReference>
<dbReference type="GO" id="GO:0005643">
    <property type="term" value="C:nuclear pore"/>
    <property type="evidence" value="ECO:0007669"/>
    <property type="project" value="TreeGrafter"/>
</dbReference>
<reference evidence="8 9" key="1">
    <citation type="submission" date="2020-08" db="EMBL/GenBank/DDBJ databases">
        <title>Plant Genome Project.</title>
        <authorList>
            <person name="Zhang R.-G."/>
        </authorList>
    </citation>
    <scope>NUCLEOTIDE SEQUENCE [LARGE SCALE GENOMIC DNA]</scope>
    <source>
        <tissue evidence="8">Rhizome</tissue>
    </source>
</reference>
<evidence type="ECO:0000256" key="5">
    <source>
        <dbReference type="ARBA" id="ARBA00022490"/>
    </source>
</evidence>
<evidence type="ECO:0000313" key="9">
    <source>
        <dbReference type="Proteomes" id="UP000734854"/>
    </source>
</evidence>
<name>A0A8J5EXE2_ZINOF</name>
<dbReference type="PANTHER" id="PTHR12596:SF1">
    <property type="entry name" value="EXPORTIN-4"/>
    <property type="match status" value="1"/>
</dbReference>
<dbReference type="AlphaFoldDB" id="A0A8J5EXE2"/>
<keyword evidence="7" id="KW-0539">Nucleus</keyword>
<keyword evidence="6" id="KW-0653">Protein transport</keyword>
<evidence type="ECO:0000256" key="3">
    <source>
        <dbReference type="ARBA" id="ARBA00009466"/>
    </source>
</evidence>
<sequence>MCWDDPTIIACKDNLRVIMRRSCPVVVASRGGRSGTAWAKREMQLGEGRQIREIGLDVDIVEKCLRAVTALASYHYREKIIGKEGLAKMAMSSPQSTGDFQDSILSYFLRLLLQLLLSQDFRMELAGSSADCLLPLVLCEHDQYQKMVQEFLDRQQSPAIMSRLASAFSALTSGNKLSSSLDRPNRFKFRKNLQIFLTEVSGFLSII</sequence>
<evidence type="ECO:0000256" key="1">
    <source>
        <dbReference type="ARBA" id="ARBA00004123"/>
    </source>
</evidence>
<dbReference type="Proteomes" id="UP000734854">
    <property type="component" value="Unassembled WGS sequence"/>
</dbReference>
<evidence type="ECO:0000313" key="8">
    <source>
        <dbReference type="EMBL" id="KAG6476439.1"/>
    </source>
</evidence>
<dbReference type="GO" id="GO:0006611">
    <property type="term" value="P:protein export from nucleus"/>
    <property type="evidence" value="ECO:0007669"/>
    <property type="project" value="TreeGrafter"/>
</dbReference>
<dbReference type="EMBL" id="JACMSC010000018">
    <property type="protein sequence ID" value="KAG6476439.1"/>
    <property type="molecule type" value="Genomic_DNA"/>
</dbReference>
<keyword evidence="4" id="KW-0813">Transport</keyword>
<keyword evidence="5" id="KW-0963">Cytoplasm</keyword>
<gene>
    <name evidence="8" type="ORF">ZIOFF_065680</name>
</gene>
<comment type="caution">
    <text evidence="8">The sequence shown here is derived from an EMBL/GenBank/DDBJ whole genome shotgun (WGS) entry which is preliminary data.</text>
</comment>
<dbReference type="GO" id="GO:0005737">
    <property type="term" value="C:cytoplasm"/>
    <property type="evidence" value="ECO:0007669"/>
    <property type="project" value="UniProtKB-SubCell"/>
</dbReference>
<dbReference type="GO" id="GO:0005049">
    <property type="term" value="F:nuclear export signal receptor activity"/>
    <property type="evidence" value="ECO:0007669"/>
    <property type="project" value="InterPro"/>
</dbReference>
<comment type="subcellular location">
    <subcellularLocation>
        <location evidence="2">Cytoplasm</location>
    </subcellularLocation>
    <subcellularLocation>
        <location evidence="1">Nucleus</location>
    </subcellularLocation>
</comment>
<evidence type="ECO:0000256" key="7">
    <source>
        <dbReference type="ARBA" id="ARBA00023242"/>
    </source>
</evidence>
<evidence type="ECO:0000256" key="6">
    <source>
        <dbReference type="ARBA" id="ARBA00022927"/>
    </source>
</evidence>
<evidence type="ECO:0000256" key="4">
    <source>
        <dbReference type="ARBA" id="ARBA00022448"/>
    </source>
</evidence>
<dbReference type="InterPro" id="IPR044189">
    <property type="entry name" value="XPO4/7-like"/>
</dbReference>
<keyword evidence="9" id="KW-1185">Reference proteome</keyword>
<protein>
    <submittedName>
        <fullName evidence="8">Uncharacterized protein</fullName>
    </submittedName>
</protein>
<comment type="similarity">
    <text evidence="3">Belongs to the exportin family.</text>
</comment>